<protein>
    <recommendedName>
        <fullName evidence="2">DAGKc domain-containing protein</fullName>
    </recommendedName>
</protein>
<dbReference type="GO" id="GO:0001729">
    <property type="term" value="F:ceramide kinase activity"/>
    <property type="evidence" value="ECO:0007669"/>
    <property type="project" value="TreeGrafter"/>
</dbReference>
<comment type="caution">
    <text evidence="3">The sequence shown here is derived from an EMBL/GenBank/DDBJ whole genome shotgun (WGS) entry which is preliminary data.</text>
</comment>
<dbReference type="Proteomes" id="UP000663879">
    <property type="component" value="Unassembled WGS sequence"/>
</dbReference>
<sequence>MERQPPAVKERRNLFQVGETPEPLNNFLTSPNIQRRKLTPELISQAPETTPRKSTNNLFLVQSNNFDSHSSPNNETPTNSNIVLTGIFTYENTTVDVELTDNNVIQWKLARKKQFSNMFNLDKFYTCVSHVNSLNNKKILNFQESHIDGFVLNMFEKVKPNVYKNRSFVFEHPHHDTSKLWIMELSKRIPALNGRKKVLVLLNPYSGEKKTRSIFNFQISQYLISSYIEWDLIEFHDNQPLRDEIKKMKISFDNYYGILILAGDGSISRFINIYLEMISQKEKLVDVNDLHEFINTPLCFIPVGSTNMIANTLHGTNDYLTPLMHLIQGNTTRIDLSSIFTNTDKIHSFGFGFSCGLGTTLARYLKRYSKLGTNKAQTALTRAIAKNRHRPIEIEIKYIKNKTHQPCDENLCIQNCKICVNSVKNLNARKTIDRVEQFDSIANSIEEIQHNLSSTNKYHKSDNEEWEVVRGNFIHVAFLTNSSQWNMSPGGGLSKYAHLGDGCIDLILVDQISRKDLYRFVKRHANSKNQLSLPFVKTIRIKEAKIKILNSTQSISPTLDNHDDVYFVRSNDRRNDTNSSEEENNDENSNNNKKDLSRIASINSNKNKNIFFIKNKNDLAKSVDSGRATTNSMRKSSSFVSLFKSKKKMNNFNDDDDNESEDKFTKTNRHLNDEEAKNPSVWNCDWNLSLIPEMHIKCFRQFLPVFGCGLDRDTEFEVSGTCLPGF</sequence>
<dbReference type="InterPro" id="IPR017438">
    <property type="entry name" value="ATP-NAD_kinase_N"/>
</dbReference>
<dbReference type="PANTHER" id="PTHR12358:SF26">
    <property type="entry name" value="CERAMIDE KINASE-LIKE PROTEIN"/>
    <property type="match status" value="1"/>
</dbReference>
<dbReference type="InterPro" id="IPR045363">
    <property type="entry name" value="CERK_C"/>
</dbReference>
<dbReference type="PROSITE" id="PS50146">
    <property type="entry name" value="DAGK"/>
    <property type="match status" value="1"/>
</dbReference>
<dbReference type="PANTHER" id="PTHR12358">
    <property type="entry name" value="SPHINGOSINE KINASE"/>
    <property type="match status" value="1"/>
</dbReference>
<dbReference type="GO" id="GO:0016020">
    <property type="term" value="C:membrane"/>
    <property type="evidence" value="ECO:0007669"/>
    <property type="project" value="GOC"/>
</dbReference>
<keyword evidence="4" id="KW-1185">Reference proteome</keyword>
<dbReference type="GO" id="GO:0006672">
    <property type="term" value="P:ceramide metabolic process"/>
    <property type="evidence" value="ECO:0007669"/>
    <property type="project" value="TreeGrafter"/>
</dbReference>
<evidence type="ECO:0000313" key="4">
    <source>
        <dbReference type="Proteomes" id="UP000663879"/>
    </source>
</evidence>
<dbReference type="InterPro" id="IPR001206">
    <property type="entry name" value="Diacylglycerol_kinase_cat_dom"/>
</dbReference>
<dbReference type="InterPro" id="IPR016064">
    <property type="entry name" value="NAD/diacylglycerol_kinase_sf"/>
</dbReference>
<dbReference type="AlphaFoldDB" id="A0A813P2G9"/>
<feature type="domain" description="DAGKc" evidence="2">
    <location>
        <begin position="193"/>
        <end position="343"/>
    </location>
</feature>
<gene>
    <name evidence="3" type="ORF">OXX778_LOCUS3572</name>
</gene>
<evidence type="ECO:0000256" key="1">
    <source>
        <dbReference type="SAM" id="MobiDB-lite"/>
    </source>
</evidence>
<dbReference type="Gene3D" id="2.60.200.40">
    <property type="match status" value="1"/>
</dbReference>
<evidence type="ECO:0000313" key="3">
    <source>
        <dbReference type="EMBL" id="CAF0744424.1"/>
    </source>
</evidence>
<dbReference type="EMBL" id="CAJNOC010000319">
    <property type="protein sequence ID" value="CAF0744424.1"/>
    <property type="molecule type" value="Genomic_DNA"/>
</dbReference>
<dbReference type="OrthoDB" id="530923at2759"/>
<dbReference type="Gene3D" id="3.40.50.10330">
    <property type="entry name" value="Probable inorganic polyphosphate/atp-NAD kinase, domain 1"/>
    <property type="match status" value="1"/>
</dbReference>
<dbReference type="SUPFAM" id="SSF111331">
    <property type="entry name" value="NAD kinase/diacylglycerol kinase-like"/>
    <property type="match status" value="1"/>
</dbReference>
<accession>A0A813P2G9</accession>
<dbReference type="InterPro" id="IPR050187">
    <property type="entry name" value="Lipid_Phosphate_FormReg"/>
</dbReference>
<feature type="region of interest" description="Disordered" evidence="1">
    <location>
        <begin position="572"/>
        <end position="598"/>
    </location>
</feature>
<organism evidence="3 4">
    <name type="scientific">Brachionus calyciflorus</name>
    <dbReference type="NCBI Taxonomy" id="104777"/>
    <lineage>
        <taxon>Eukaryota</taxon>
        <taxon>Metazoa</taxon>
        <taxon>Spiralia</taxon>
        <taxon>Gnathifera</taxon>
        <taxon>Rotifera</taxon>
        <taxon>Eurotatoria</taxon>
        <taxon>Monogononta</taxon>
        <taxon>Pseudotrocha</taxon>
        <taxon>Ploima</taxon>
        <taxon>Brachionidae</taxon>
        <taxon>Brachionus</taxon>
    </lineage>
</organism>
<dbReference type="Pfam" id="PF00781">
    <property type="entry name" value="DAGK_cat"/>
    <property type="match status" value="1"/>
</dbReference>
<proteinExistence type="predicted"/>
<name>A0A813P2G9_9BILA</name>
<evidence type="ECO:0000259" key="2">
    <source>
        <dbReference type="PROSITE" id="PS50146"/>
    </source>
</evidence>
<dbReference type="Pfam" id="PF19280">
    <property type="entry name" value="CERK_C"/>
    <property type="match status" value="1"/>
</dbReference>
<reference evidence="3" key="1">
    <citation type="submission" date="2021-02" db="EMBL/GenBank/DDBJ databases">
        <authorList>
            <person name="Nowell W R."/>
        </authorList>
    </citation>
    <scope>NUCLEOTIDE SEQUENCE</scope>
    <source>
        <strain evidence="3">Ploen Becks lab</strain>
    </source>
</reference>